<evidence type="ECO:0000313" key="6">
    <source>
        <dbReference type="Proteomes" id="UP000070355"/>
    </source>
</evidence>
<dbReference type="Gene3D" id="3.40.50.970">
    <property type="match status" value="1"/>
</dbReference>
<dbReference type="SMART" id="SM00861">
    <property type="entry name" value="Transket_pyr"/>
    <property type="match status" value="1"/>
</dbReference>
<keyword evidence="3" id="KW-0786">Thiamine pyrophosphate</keyword>
<dbReference type="SUPFAM" id="SSF52518">
    <property type="entry name" value="Thiamin diphosphate-binding fold (THDP-binding)"/>
    <property type="match status" value="1"/>
</dbReference>
<dbReference type="InterPro" id="IPR005475">
    <property type="entry name" value="Transketolase-like_Pyr-bd"/>
</dbReference>
<dbReference type="FunFam" id="3.40.50.970:FF:000001">
    <property type="entry name" value="Pyruvate dehydrogenase E1 beta subunit"/>
    <property type="match status" value="1"/>
</dbReference>
<evidence type="ECO:0000256" key="2">
    <source>
        <dbReference type="ARBA" id="ARBA00023002"/>
    </source>
</evidence>
<dbReference type="NCBIfam" id="NF006667">
    <property type="entry name" value="PRK09212.1"/>
    <property type="match status" value="1"/>
</dbReference>
<comment type="caution">
    <text evidence="5">The sequence shown here is derived from an EMBL/GenBank/DDBJ whole genome shotgun (WGS) entry which is preliminary data.</text>
</comment>
<dbReference type="Proteomes" id="UP000070355">
    <property type="component" value="Unassembled WGS sequence"/>
</dbReference>
<dbReference type="InterPro" id="IPR029061">
    <property type="entry name" value="THDP-binding"/>
</dbReference>
<dbReference type="RefSeq" id="WP_060913664.1">
    <property type="nucleotide sequence ID" value="NZ_JAWFGB010000015.1"/>
</dbReference>
<dbReference type="FunFam" id="3.40.50.920:FF:000001">
    <property type="entry name" value="Pyruvate dehydrogenase E1 beta subunit"/>
    <property type="match status" value="1"/>
</dbReference>
<dbReference type="GO" id="GO:0016491">
    <property type="term" value="F:oxidoreductase activity"/>
    <property type="evidence" value="ECO:0007669"/>
    <property type="project" value="UniProtKB-KW"/>
</dbReference>
<evidence type="ECO:0000259" key="4">
    <source>
        <dbReference type="SMART" id="SM00861"/>
    </source>
</evidence>
<dbReference type="STRING" id="1379.HMPREF3186_00375"/>
<evidence type="ECO:0000256" key="3">
    <source>
        <dbReference type="ARBA" id="ARBA00023052"/>
    </source>
</evidence>
<dbReference type="PANTHER" id="PTHR43257:SF2">
    <property type="entry name" value="PYRUVATE DEHYDROGENASE E1 COMPONENT SUBUNIT BETA"/>
    <property type="match status" value="1"/>
</dbReference>
<dbReference type="InterPro" id="IPR033248">
    <property type="entry name" value="Transketolase_C"/>
</dbReference>
<dbReference type="Pfam" id="PF02779">
    <property type="entry name" value="Transket_pyr"/>
    <property type="match status" value="1"/>
</dbReference>
<dbReference type="InterPro" id="IPR009014">
    <property type="entry name" value="Transketo_C/PFOR_II"/>
</dbReference>
<comment type="cofactor">
    <cofactor evidence="1">
        <name>thiamine diphosphate</name>
        <dbReference type="ChEBI" id="CHEBI:58937"/>
    </cofactor>
</comment>
<evidence type="ECO:0000313" key="5">
    <source>
        <dbReference type="EMBL" id="KXB62707.1"/>
    </source>
</evidence>
<organism evidence="5 6">
    <name type="scientific">Gemella haemolysans</name>
    <dbReference type="NCBI Taxonomy" id="1379"/>
    <lineage>
        <taxon>Bacteria</taxon>
        <taxon>Bacillati</taxon>
        <taxon>Bacillota</taxon>
        <taxon>Bacilli</taxon>
        <taxon>Bacillales</taxon>
        <taxon>Gemellaceae</taxon>
        <taxon>Gemella</taxon>
    </lineage>
</organism>
<protein>
    <submittedName>
        <fullName evidence="5">TPP-dependent acetoin dehydrogenase complex, E1 component, beta subunit</fullName>
    </submittedName>
</protein>
<keyword evidence="2" id="KW-0560">Oxidoreductase</keyword>
<dbReference type="PATRIC" id="fig|1379.3.peg.370"/>
<accession>A0A134A4T3</accession>
<dbReference type="CDD" id="cd07036">
    <property type="entry name" value="TPP_PYR_E1-PDHc-beta_like"/>
    <property type="match status" value="1"/>
</dbReference>
<name>A0A134A4T3_9BACL</name>
<dbReference type="PANTHER" id="PTHR43257">
    <property type="entry name" value="PYRUVATE DEHYDROGENASE E1 COMPONENT BETA SUBUNIT"/>
    <property type="match status" value="1"/>
</dbReference>
<evidence type="ECO:0000256" key="1">
    <source>
        <dbReference type="ARBA" id="ARBA00001964"/>
    </source>
</evidence>
<dbReference type="AlphaFoldDB" id="A0A134A4T3"/>
<reference evidence="6" key="1">
    <citation type="submission" date="2016-01" db="EMBL/GenBank/DDBJ databases">
        <authorList>
            <person name="Mitreva M."/>
            <person name="Pepin K.H."/>
            <person name="Mihindukulasuriya K.A."/>
            <person name="Fulton R."/>
            <person name="Fronick C."/>
            <person name="O'Laughlin M."/>
            <person name="Miner T."/>
            <person name="Herter B."/>
            <person name="Rosa B.A."/>
            <person name="Cordes M."/>
            <person name="Tomlinson C."/>
            <person name="Wollam A."/>
            <person name="Palsikar V.B."/>
            <person name="Mardis E.R."/>
            <person name="Wilson R.K."/>
        </authorList>
    </citation>
    <scope>NUCLEOTIDE SEQUENCE [LARGE SCALE GENOMIC DNA]</scope>
    <source>
        <strain evidence="6">DNF01167</strain>
    </source>
</reference>
<gene>
    <name evidence="5" type="ORF">HMPREF3186_00375</name>
</gene>
<dbReference type="OrthoDB" id="9771835at2"/>
<dbReference type="Pfam" id="PF02780">
    <property type="entry name" value="Transketolase_C"/>
    <property type="match status" value="1"/>
</dbReference>
<feature type="domain" description="Transketolase-like pyrimidine-binding" evidence="4">
    <location>
        <begin position="8"/>
        <end position="183"/>
    </location>
</feature>
<dbReference type="SUPFAM" id="SSF52922">
    <property type="entry name" value="TK C-terminal domain-like"/>
    <property type="match status" value="1"/>
</dbReference>
<dbReference type="EMBL" id="LSDC01000021">
    <property type="protein sequence ID" value="KXB62707.1"/>
    <property type="molecule type" value="Genomic_DNA"/>
</dbReference>
<sequence length="330" mass="35334">MTKETKIMTVREAIKEAMTHEMREDENVFLMGEDVGIFGGDFGTTVGMLEEFGSERVIDTPISEAAICGAAAGAASVGMRPIVDVTFMDFVTIGMDAIVNQAAPMRYMLGGEVQVPVTYRCASGAGTGAAAQHCKALEAWFCHIPGLKVVAPGTAGDVYSILRAAIRDNNPVIYIEPKALFGRKGEVEVGKIGVIGQGDIKVEGSDVTLVSWGRMLERSLKAAEELKEEGISVEVLDPITLVPLDTDLIVESVKKTGKLVVCHDSFKTGGFGGEIVARIAESDAFDFLDSPIYRVAGADTHIPSAKNLEKLVVPDVEDIKETIRKAVNKK</sequence>
<proteinExistence type="predicted"/>
<dbReference type="Gene3D" id="3.40.50.920">
    <property type="match status" value="1"/>
</dbReference>